<evidence type="ECO:0000256" key="1">
    <source>
        <dbReference type="SAM" id="MobiDB-lite"/>
    </source>
</evidence>
<dbReference type="PANTHER" id="PTHR47165">
    <property type="entry name" value="OS03G0429900 PROTEIN"/>
    <property type="match status" value="1"/>
</dbReference>
<evidence type="ECO:0000313" key="3">
    <source>
        <dbReference type="EMBL" id="MED6128655.1"/>
    </source>
</evidence>
<proteinExistence type="predicted"/>
<organism evidence="3 4">
    <name type="scientific">Stylosanthes scabra</name>
    <dbReference type="NCBI Taxonomy" id="79078"/>
    <lineage>
        <taxon>Eukaryota</taxon>
        <taxon>Viridiplantae</taxon>
        <taxon>Streptophyta</taxon>
        <taxon>Embryophyta</taxon>
        <taxon>Tracheophyta</taxon>
        <taxon>Spermatophyta</taxon>
        <taxon>Magnoliopsida</taxon>
        <taxon>eudicotyledons</taxon>
        <taxon>Gunneridae</taxon>
        <taxon>Pentapetalae</taxon>
        <taxon>rosids</taxon>
        <taxon>fabids</taxon>
        <taxon>Fabales</taxon>
        <taxon>Fabaceae</taxon>
        <taxon>Papilionoideae</taxon>
        <taxon>50 kb inversion clade</taxon>
        <taxon>dalbergioids sensu lato</taxon>
        <taxon>Dalbergieae</taxon>
        <taxon>Pterocarpus clade</taxon>
        <taxon>Stylosanthes</taxon>
    </lineage>
</organism>
<feature type="compositionally biased region" description="Basic residues" evidence="1">
    <location>
        <begin position="239"/>
        <end position="253"/>
    </location>
</feature>
<evidence type="ECO:0000313" key="4">
    <source>
        <dbReference type="Proteomes" id="UP001341840"/>
    </source>
</evidence>
<sequence length="253" mass="28312">MKIDVIIKCTEECKTWIAGNIVALNNGMHDWHYNACANCGKKVDCAPKGRYECTNEKCLHIGNKPRLKYKVEVMVYDGTECLNLLMWDTQVIQLCAKRADQVAKEDMEELGYPPTLDNLVERNVLFKISVKLSNIEKEDRVYTVSNICEDENLLTKYLPYDFFMQENVTPAEMDGSNSLEDSHAVANLETDCDGPVDVGLREDSVSTKTPPKRAVTEHIGGSSGADEPELEGQLSTNKFTHRGGKRGKLSISD</sequence>
<dbReference type="InterPro" id="IPR013955">
    <property type="entry name" value="Rep_factor-A_C"/>
</dbReference>
<accession>A0ABU6RXF5</accession>
<dbReference type="Proteomes" id="UP001341840">
    <property type="component" value="Unassembled WGS sequence"/>
</dbReference>
<dbReference type="SUPFAM" id="SSF50249">
    <property type="entry name" value="Nucleic acid-binding proteins"/>
    <property type="match status" value="1"/>
</dbReference>
<dbReference type="EMBL" id="JASCZI010032949">
    <property type="protein sequence ID" value="MED6128655.1"/>
    <property type="molecule type" value="Genomic_DNA"/>
</dbReference>
<reference evidence="3 4" key="1">
    <citation type="journal article" date="2023" name="Plants (Basel)">
        <title>Bridging the Gap: Combining Genomics and Transcriptomics Approaches to Understand Stylosanthes scabra, an Orphan Legume from the Brazilian Caatinga.</title>
        <authorList>
            <person name="Ferreira-Neto J.R.C."/>
            <person name="da Silva M.D."/>
            <person name="Binneck E."/>
            <person name="de Melo N.F."/>
            <person name="da Silva R.H."/>
            <person name="de Melo A.L.T.M."/>
            <person name="Pandolfi V."/>
            <person name="Bustamante F.O."/>
            <person name="Brasileiro-Vidal A.C."/>
            <person name="Benko-Iseppon A.M."/>
        </authorList>
    </citation>
    <scope>NUCLEOTIDE SEQUENCE [LARGE SCALE GENOMIC DNA]</scope>
    <source>
        <tissue evidence="3">Leaves</tissue>
    </source>
</reference>
<comment type="caution">
    <text evidence="3">The sequence shown here is derived from an EMBL/GenBank/DDBJ whole genome shotgun (WGS) entry which is preliminary data.</text>
</comment>
<dbReference type="PANTHER" id="PTHR47165:SF4">
    <property type="entry name" value="OS03G0429900 PROTEIN"/>
    <property type="match status" value="1"/>
</dbReference>
<gene>
    <name evidence="3" type="ORF">PIB30_099978</name>
</gene>
<name>A0ABU6RXF5_9FABA</name>
<feature type="region of interest" description="Disordered" evidence="1">
    <location>
        <begin position="202"/>
        <end position="253"/>
    </location>
</feature>
<dbReference type="InterPro" id="IPR012340">
    <property type="entry name" value="NA-bd_OB-fold"/>
</dbReference>
<evidence type="ECO:0000259" key="2">
    <source>
        <dbReference type="Pfam" id="PF08646"/>
    </source>
</evidence>
<protein>
    <recommendedName>
        <fullName evidence="2">Replication factor A C-terminal domain-containing protein</fullName>
    </recommendedName>
</protein>
<feature type="domain" description="Replication factor A C-terminal" evidence="2">
    <location>
        <begin position="30"/>
        <end position="147"/>
    </location>
</feature>
<dbReference type="Pfam" id="PF08646">
    <property type="entry name" value="Rep_fac-A_C"/>
    <property type="match status" value="1"/>
</dbReference>
<keyword evidence="4" id="KW-1185">Reference proteome</keyword>
<dbReference type="Gene3D" id="2.40.50.140">
    <property type="entry name" value="Nucleic acid-binding proteins"/>
    <property type="match status" value="1"/>
</dbReference>